<keyword evidence="2" id="KW-1185">Reference proteome</keyword>
<sequence>MKIKAIKYNKNGLTRAENTVPKFVMPKKDLNKNNVEIKLDNNYIKITRRKFDD</sequence>
<protein>
    <submittedName>
        <fullName evidence="1">Uncharacterized protein</fullName>
    </submittedName>
</protein>
<gene>
    <name evidence="1" type="ORF">FOB44_01505</name>
</gene>
<dbReference type="EMBL" id="CP050995">
    <property type="protein sequence ID" value="QIY89404.1"/>
    <property type="molecule type" value="Genomic_DNA"/>
</dbReference>
<dbReference type="RefSeq" id="WP_168237390.1">
    <property type="nucleotide sequence ID" value="NZ_CP050995.1"/>
</dbReference>
<dbReference type="Proteomes" id="UP000501570">
    <property type="component" value="Chromosome"/>
</dbReference>
<name>A0ABX6KNM0_CHRGL</name>
<organism evidence="1 2">
    <name type="scientific">Chryseobacterium gallinarum</name>
    <dbReference type="NCBI Taxonomy" id="1324352"/>
    <lineage>
        <taxon>Bacteria</taxon>
        <taxon>Pseudomonadati</taxon>
        <taxon>Bacteroidota</taxon>
        <taxon>Flavobacteriia</taxon>
        <taxon>Flavobacteriales</taxon>
        <taxon>Weeksellaceae</taxon>
        <taxon>Chryseobacterium group</taxon>
        <taxon>Chryseobacterium</taxon>
    </lineage>
</organism>
<reference evidence="1 2" key="1">
    <citation type="submission" date="2019-09" db="EMBL/GenBank/DDBJ databases">
        <title>FDA dAtabase for Regulatory Grade micrObial Sequences (FDA-ARGOS): Supporting development and validation of Infectious Disease Dx tests.</title>
        <authorList>
            <person name="Sciortino C."/>
            <person name="Tallon L."/>
            <person name="Sadzewicz L."/>
            <person name="Vavikolanu K."/>
            <person name="Mehta A."/>
            <person name="Aluvathingal J."/>
            <person name="Nadendla S."/>
            <person name="Nandy P."/>
            <person name="Geyer C."/>
            <person name="Yan Y."/>
            <person name="Sichtig H."/>
        </authorList>
    </citation>
    <scope>NUCLEOTIDE SEQUENCE [LARGE SCALE GENOMIC DNA]</scope>
    <source>
        <strain evidence="1 2">FDAARGOS_636</strain>
    </source>
</reference>
<evidence type="ECO:0000313" key="1">
    <source>
        <dbReference type="EMBL" id="QIY89404.1"/>
    </source>
</evidence>
<evidence type="ECO:0000313" key="2">
    <source>
        <dbReference type="Proteomes" id="UP000501570"/>
    </source>
</evidence>
<accession>A0ABX6KNM0</accession>
<proteinExistence type="predicted"/>